<dbReference type="NCBIfam" id="TIGR00377">
    <property type="entry name" value="ant_ant_sig"/>
    <property type="match status" value="1"/>
</dbReference>
<dbReference type="InterPro" id="IPR002645">
    <property type="entry name" value="STAS_dom"/>
</dbReference>
<dbReference type="EMBL" id="BDQX01000356">
    <property type="protein sequence ID" value="GBG10813.1"/>
    <property type="molecule type" value="Genomic_DNA"/>
</dbReference>
<keyword evidence="5" id="KW-1185">Reference proteome</keyword>
<feature type="domain" description="STAS" evidence="3">
    <location>
        <begin position="7"/>
        <end position="109"/>
    </location>
</feature>
<dbReference type="RefSeq" id="WP_246608490.1">
    <property type="nucleotide sequence ID" value="NZ_BDQX01000356.1"/>
</dbReference>
<name>A0A2R5F359_9BACL</name>
<comment type="caution">
    <text evidence="4">The sequence shown here is derived from an EMBL/GenBank/DDBJ whole genome shotgun (WGS) entry which is preliminary data.</text>
</comment>
<accession>A0A2R5F359</accession>
<evidence type="ECO:0000256" key="1">
    <source>
        <dbReference type="ARBA" id="ARBA00009013"/>
    </source>
</evidence>
<dbReference type="GO" id="GO:0043856">
    <property type="term" value="F:anti-sigma factor antagonist activity"/>
    <property type="evidence" value="ECO:0007669"/>
    <property type="project" value="InterPro"/>
</dbReference>
<dbReference type="PANTHER" id="PTHR33495">
    <property type="entry name" value="ANTI-SIGMA FACTOR ANTAGONIST TM_1081-RELATED-RELATED"/>
    <property type="match status" value="1"/>
</dbReference>
<proteinExistence type="inferred from homology"/>
<dbReference type="SUPFAM" id="SSF52091">
    <property type="entry name" value="SpoIIaa-like"/>
    <property type="match status" value="1"/>
</dbReference>
<dbReference type="Proteomes" id="UP000245202">
    <property type="component" value="Unassembled WGS sequence"/>
</dbReference>
<gene>
    <name evidence="4" type="ORF">PAT3040_05578</name>
</gene>
<dbReference type="CDD" id="cd07043">
    <property type="entry name" value="STAS_anti-anti-sigma_factors"/>
    <property type="match status" value="1"/>
</dbReference>
<evidence type="ECO:0000256" key="2">
    <source>
        <dbReference type="RuleBase" id="RU003749"/>
    </source>
</evidence>
<dbReference type="Gene3D" id="3.30.750.24">
    <property type="entry name" value="STAS domain"/>
    <property type="match status" value="1"/>
</dbReference>
<dbReference type="InterPro" id="IPR003658">
    <property type="entry name" value="Anti-sigma_ant"/>
</dbReference>
<reference evidence="4 5" key="1">
    <citation type="submission" date="2017-08" db="EMBL/GenBank/DDBJ databases">
        <title>Substantial Increase in Enzyme Production by Combined Drug-Resistance Mutations in Paenibacillus agaridevorans.</title>
        <authorList>
            <person name="Tanaka Y."/>
            <person name="Funane K."/>
            <person name="Hosaka T."/>
            <person name="Shiwa Y."/>
            <person name="Fujita N."/>
            <person name="Miyazaki T."/>
            <person name="Yoshikawa H."/>
            <person name="Murakami K."/>
            <person name="Kasahara K."/>
            <person name="Inaoka T."/>
            <person name="Hiraga Y."/>
            <person name="Ochi K."/>
        </authorList>
    </citation>
    <scope>NUCLEOTIDE SEQUENCE [LARGE SCALE GENOMIC DNA]</scope>
    <source>
        <strain evidence="4 5">T-3040</strain>
    </source>
</reference>
<comment type="similarity">
    <text evidence="1 2">Belongs to the anti-sigma-factor antagonist family.</text>
</comment>
<protein>
    <recommendedName>
        <fullName evidence="2">Anti-sigma factor antagonist</fullName>
    </recommendedName>
</protein>
<evidence type="ECO:0000313" key="4">
    <source>
        <dbReference type="EMBL" id="GBG10813.1"/>
    </source>
</evidence>
<sequence length="109" mass="12183">MMKLEPFKIRTEEQGSEYVMYLEGELDLAAVPQLQCALEHVLKRKDIALVLNLRNLTYIDSTGIGVIVSILKTRDGLRAPFYVQEIPAKVKRLFDLTGISGYIKEGAGA</sequence>
<dbReference type="InterPro" id="IPR036513">
    <property type="entry name" value="STAS_dom_sf"/>
</dbReference>
<dbReference type="AlphaFoldDB" id="A0A2R5F359"/>
<evidence type="ECO:0000259" key="3">
    <source>
        <dbReference type="PROSITE" id="PS50801"/>
    </source>
</evidence>
<evidence type="ECO:0000313" key="5">
    <source>
        <dbReference type="Proteomes" id="UP000245202"/>
    </source>
</evidence>
<organism evidence="4 5">
    <name type="scientific">Paenibacillus agaridevorans</name>
    <dbReference type="NCBI Taxonomy" id="171404"/>
    <lineage>
        <taxon>Bacteria</taxon>
        <taxon>Bacillati</taxon>
        <taxon>Bacillota</taxon>
        <taxon>Bacilli</taxon>
        <taxon>Bacillales</taxon>
        <taxon>Paenibacillaceae</taxon>
        <taxon>Paenibacillus</taxon>
    </lineage>
</organism>
<dbReference type="Pfam" id="PF01740">
    <property type="entry name" value="STAS"/>
    <property type="match status" value="1"/>
</dbReference>
<dbReference type="PROSITE" id="PS50801">
    <property type="entry name" value="STAS"/>
    <property type="match status" value="1"/>
</dbReference>